<dbReference type="RefSeq" id="WP_191802881.1">
    <property type="nucleotide sequence ID" value="NZ_JACSQL010000010.1"/>
</dbReference>
<dbReference type="PANTHER" id="PTHR43479">
    <property type="entry name" value="ACREF/ENVCD OPERON REPRESSOR-RELATED"/>
    <property type="match status" value="1"/>
</dbReference>
<dbReference type="Pfam" id="PF00440">
    <property type="entry name" value="TetR_N"/>
    <property type="match status" value="1"/>
</dbReference>
<keyword evidence="5" id="KW-1185">Reference proteome</keyword>
<dbReference type="EMBL" id="JACSQL010000010">
    <property type="protein sequence ID" value="MBD7970124.1"/>
    <property type="molecule type" value="Genomic_DNA"/>
</dbReference>
<keyword evidence="1 2" id="KW-0238">DNA-binding</keyword>
<evidence type="ECO:0000259" key="3">
    <source>
        <dbReference type="PROSITE" id="PS50977"/>
    </source>
</evidence>
<dbReference type="InterPro" id="IPR001647">
    <property type="entry name" value="HTH_TetR"/>
</dbReference>
<gene>
    <name evidence="4" type="ORF">H9647_18845</name>
</gene>
<dbReference type="InterPro" id="IPR023772">
    <property type="entry name" value="DNA-bd_HTH_TetR-type_CS"/>
</dbReference>
<dbReference type="PRINTS" id="PR00455">
    <property type="entry name" value="HTHTETR"/>
</dbReference>
<evidence type="ECO:0000313" key="5">
    <source>
        <dbReference type="Proteomes" id="UP000608071"/>
    </source>
</evidence>
<dbReference type="InterPro" id="IPR009057">
    <property type="entry name" value="Homeodomain-like_sf"/>
</dbReference>
<evidence type="ECO:0000313" key="4">
    <source>
        <dbReference type="EMBL" id="MBD7970124.1"/>
    </source>
</evidence>
<dbReference type="Proteomes" id="UP000608071">
    <property type="component" value="Unassembled WGS sequence"/>
</dbReference>
<feature type="domain" description="HTH tetR-type" evidence="3">
    <location>
        <begin position="6"/>
        <end position="66"/>
    </location>
</feature>
<evidence type="ECO:0000256" key="1">
    <source>
        <dbReference type="ARBA" id="ARBA00023125"/>
    </source>
</evidence>
<sequence>MQILKEEIRNNILSAALSEFEQYGYAQSSMRRIATAAGITTGNIYRYFKNKDDLFQALMGSAHEQFISYTIAVKEEIDKTFTIHSDEVFEYIKMVDETIVELLKDSSTEIKILLTLSEGSAYASAKQDLIAIVIQILEKVFTVTRETTDLDPKDRLSIQMLAVTIIEGICLILRDHRDGETIKYLVDELLQVFSVGIAEKISCGNRNSFDHLT</sequence>
<dbReference type="InterPro" id="IPR050624">
    <property type="entry name" value="HTH-type_Tx_Regulator"/>
</dbReference>
<organism evidence="4 5">
    <name type="scientific">Paenibacillus gallinarum</name>
    <dbReference type="NCBI Taxonomy" id="2762232"/>
    <lineage>
        <taxon>Bacteria</taxon>
        <taxon>Bacillati</taxon>
        <taxon>Bacillota</taxon>
        <taxon>Bacilli</taxon>
        <taxon>Bacillales</taxon>
        <taxon>Paenibacillaceae</taxon>
        <taxon>Paenibacillus</taxon>
    </lineage>
</organism>
<accession>A0ABR8T4B3</accession>
<dbReference type="PROSITE" id="PS50977">
    <property type="entry name" value="HTH_TETR_2"/>
    <property type="match status" value="1"/>
</dbReference>
<proteinExistence type="predicted"/>
<evidence type="ECO:0000256" key="2">
    <source>
        <dbReference type="PROSITE-ProRule" id="PRU00335"/>
    </source>
</evidence>
<reference evidence="4 5" key="1">
    <citation type="submission" date="2020-08" db="EMBL/GenBank/DDBJ databases">
        <title>A Genomic Blueprint of the Chicken Gut Microbiome.</title>
        <authorList>
            <person name="Gilroy R."/>
            <person name="Ravi A."/>
            <person name="Getino M."/>
            <person name="Pursley I."/>
            <person name="Horton D.L."/>
            <person name="Alikhan N.-F."/>
            <person name="Baker D."/>
            <person name="Gharbi K."/>
            <person name="Hall N."/>
            <person name="Watson M."/>
            <person name="Adriaenssens E.M."/>
            <person name="Foster-Nyarko E."/>
            <person name="Jarju S."/>
            <person name="Secka A."/>
            <person name="Antonio M."/>
            <person name="Oren A."/>
            <person name="Chaudhuri R."/>
            <person name="La Ragione R.M."/>
            <person name="Hildebrand F."/>
            <person name="Pallen M.J."/>
        </authorList>
    </citation>
    <scope>NUCLEOTIDE SEQUENCE [LARGE SCALE GENOMIC DNA]</scope>
    <source>
        <strain evidence="4 5">Sa2BVA9</strain>
    </source>
</reference>
<dbReference type="Gene3D" id="1.10.357.10">
    <property type="entry name" value="Tetracycline Repressor, domain 2"/>
    <property type="match status" value="1"/>
</dbReference>
<protein>
    <submittedName>
        <fullName evidence="4">TetR/AcrR family transcriptional regulator</fullName>
    </submittedName>
</protein>
<name>A0ABR8T4B3_9BACL</name>
<dbReference type="PANTHER" id="PTHR43479:SF11">
    <property type="entry name" value="ACREF_ENVCD OPERON REPRESSOR-RELATED"/>
    <property type="match status" value="1"/>
</dbReference>
<dbReference type="PROSITE" id="PS01081">
    <property type="entry name" value="HTH_TETR_1"/>
    <property type="match status" value="1"/>
</dbReference>
<feature type="DNA-binding region" description="H-T-H motif" evidence="2">
    <location>
        <begin position="29"/>
        <end position="48"/>
    </location>
</feature>
<comment type="caution">
    <text evidence="4">The sequence shown here is derived from an EMBL/GenBank/DDBJ whole genome shotgun (WGS) entry which is preliminary data.</text>
</comment>
<dbReference type="SUPFAM" id="SSF46689">
    <property type="entry name" value="Homeodomain-like"/>
    <property type="match status" value="1"/>
</dbReference>